<evidence type="ECO:0000313" key="2">
    <source>
        <dbReference type="EMBL" id="GAA4756098.1"/>
    </source>
</evidence>
<keyword evidence="1" id="KW-0812">Transmembrane</keyword>
<dbReference type="RefSeq" id="WP_345482329.1">
    <property type="nucleotide sequence ID" value="NZ_BAABLP010000009.1"/>
</dbReference>
<reference evidence="3" key="1">
    <citation type="journal article" date="2019" name="Int. J. Syst. Evol. Microbiol.">
        <title>The Global Catalogue of Microorganisms (GCM) 10K type strain sequencing project: providing services to taxonomists for standard genome sequencing and annotation.</title>
        <authorList>
            <consortium name="The Broad Institute Genomics Platform"/>
            <consortium name="The Broad Institute Genome Sequencing Center for Infectious Disease"/>
            <person name="Wu L."/>
            <person name="Ma J."/>
        </authorList>
    </citation>
    <scope>NUCLEOTIDE SEQUENCE [LARGE SCALE GENOMIC DNA]</scope>
    <source>
        <strain evidence="3">JCM 19015</strain>
    </source>
</reference>
<protein>
    <submittedName>
        <fullName evidence="2">Uncharacterized protein</fullName>
    </submittedName>
</protein>
<name>A0ABP8ZGI4_9MICO</name>
<dbReference type="EMBL" id="BAABLP010000009">
    <property type="protein sequence ID" value="GAA4756098.1"/>
    <property type="molecule type" value="Genomic_DNA"/>
</dbReference>
<organism evidence="2 3">
    <name type="scientific">Amnibacterium soli</name>
    <dbReference type="NCBI Taxonomy" id="1282736"/>
    <lineage>
        <taxon>Bacteria</taxon>
        <taxon>Bacillati</taxon>
        <taxon>Actinomycetota</taxon>
        <taxon>Actinomycetes</taxon>
        <taxon>Micrococcales</taxon>
        <taxon>Microbacteriaceae</taxon>
        <taxon>Amnibacterium</taxon>
    </lineage>
</organism>
<accession>A0ABP8ZGI4</accession>
<evidence type="ECO:0000256" key="1">
    <source>
        <dbReference type="SAM" id="Phobius"/>
    </source>
</evidence>
<keyword evidence="3" id="KW-1185">Reference proteome</keyword>
<evidence type="ECO:0000313" key="3">
    <source>
        <dbReference type="Proteomes" id="UP001500121"/>
    </source>
</evidence>
<sequence length="53" mass="6071">MSEDGRRPGFSVDPISYSYRETNASIWRNRIGVTSMLFTVTMGLSYLLGRPRK</sequence>
<feature type="transmembrane region" description="Helical" evidence="1">
    <location>
        <begin position="31"/>
        <end position="49"/>
    </location>
</feature>
<keyword evidence="1" id="KW-1133">Transmembrane helix</keyword>
<keyword evidence="1" id="KW-0472">Membrane</keyword>
<proteinExistence type="predicted"/>
<comment type="caution">
    <text evidence="2">The sequence shown here is derived from an EMBL/GenBank/DDBJ whole genome shotgun (WGS) entry which is preliminary data.</text>
</comment>
<gene>
    <name evidence="2" type="ORF">GCM10025783_31770</name>
</gene>
<dbReference type="Proteomes" id="UP001500121">
    <property type="component" value="Unassembled WGS sequence"/>
</dbReference>